<dbReference type="Proteomes" id="UP000298663">
    <property type="component" value="Unassembled WGS sequence"/>
</dbReference>
<feature type="chain" id="PRO_5020284027" description="Ground-like domain-containing protein" evidence="1">
    <location>
        <begin position="22"/>
        <end position="155"/>
    </location>
</feature>
<reference evidence="2 3" key="2">
    <citation type="journal article" date="2019" name="G3 (Bethesda)">
        <title>Hybrid Assembly of the Genome of the Entomopathogenic Nematode Steinernema carpocapsae Identifies the X-Chromosome.</title>
        <authorList>
            <person name="Serra L."/>
            <person name="Macchietto M."/>
            <person name="Macias-Munoz A."/>
            <person name="McGill C.J."/>
            <person name="Rodriguez I.M."/>
            <person name="Rodriguez B."/>
            <person name="Murad R."/>
            <person name="Mortazavi A."/>
        </authorList>
    </citation>
    <scope>NUCLEOTIDE SEQUENCE [LARGE SCALE GENOMIC DNA]</scope>
    <source>
        <strain evidence="2 3">ALL</strain>
    </source>
</reference>
<evidence type="ECO:0000313" key="3">
    <source>
        <dbReference type="Proteomes" id="UP000298663"/>
    </source>
</evidence>
<reference evidence="2 3" key="1">
    <citation type="journal article" date="2015" name="Genome Biol.">
        <title>Comparative genomics of Steinernema reveals deeply conserved gene regulatory networks.</title>
        <authorList>
            <person name="Dillman A.R."/>
            <person name="Macchietto M."/>
            <person name="Porter C.F."/>
            <person name="Rogers A."/>
            <person name="Williams B."/>
            <person name="Antoshechkin I."/>
            <person name="Lee M.M."/>
            <person name="Goodwin Z."/>
            <person name="Lu X."/>
            <person name="Lewis E.E."/>
            <person name="Goodrich-Blair H."/>
            <person name="Stock S.P."/>
            <person name="Adams B.J."/>
            <person name="Sternberg P.W."/>
            <person name="Mortazavi A."/>
        </authorList>
    </citation>
    <scope>NUCLEOTIDE SEQUENCE [LARGE SCALE GENOMIC DNA]</scope>
    <source>
        <strain evidence="2 3">ALL</strain>
    </source>
</reference>
<dbReference type="EMBL" id="AZBU02000004">
    <property type="protein sequence ID" value="TKR81897.1"/>
    <property type="molecule type" value="Genomic_DNA"/>
</dbReference>
<feature type="signal peptide" evidence="1">
    <location>
        <begin position="1"/>
        <end position="21"/>
    </location>
</feature>
<proteinExistence type="predicted"/>
<dbReference type="AlphaFoldDB" id="A0A4U5NFS7"/>
<gene>
    <name evidence="2" type="ORF">L596_015696</name>
</gene>
<comment type="caution">
    <text evidence="2">The sequence shown here is derived from an EMBL/GenBank/DDBJ whole genome shotgun (WGS) entry which is preliminary data.</text>
</comment>
<evidence type="ECO:0000313" key="2">
    <source>
        <dbReference type="EMBL" id="TKR81897.1"/>
    </source>
</evidence>
<protein>
    <recommendedName>
        <fullName evidence="4">Ground-like domain-containing protein</fullName>
    </recommendedName>
</protein>
<evidence type="ECO:0000256" key="1">
    <source>
        <dbReference type="SAM" id="SignalP"/>
    </source>
</evidence>
<accession>A0A4U5NFS7</accession>
<keyword evidence="3" id="KW-1185">Reference proteome</keyword>
<evidence type="ECO:0008006" key="4">
    <source>
        <dbReference type="Google" id="ProtNLM"/>
    </source>
</evidence>
<sequence length="155" mass="16973">MALKLLSLILVGLYLLHPTQALFFGGLAPPAPAPAAPPAPACCSSAPPPPPPPTCGGCSSPCGRRKRETRLMNPSELDVEECHDSKLREVIEESLTFQLASSIRKLGERLHKIDIAHNRYVGVCTMTNQSYKYFTHSKDYCSHGNEQITCHVFRA</sequence>
<keyword evidence="1" id="KW-0732">Signal</keyword>
<name>A0A4U5NFS7_STECR</name>
<organism evidence="2 3">
    <name type="scientific">Steinernema carpocapsae</name>
    <name type="common">Entomopathogenic nematode</name>
    <dbReference type="NCBI Taxonomy" id="34508"/>
    <lineage>
        <taxon>Eukaryota</taxon>
        <taxon>Metazoa</taxon>
        <taxon>Ecdysozoa</taxon>
        <taxon>Nematoda</taxon>
        <taxon>Chromadorea</taxon>
        <taxon>Rhabditida</taxon>
        <taxon>Tylenchina</taxon>
        <taxon>Panagrolaimomorpha</taxon>
        <taxon>Strongyloidoidea</taxon>
        <taxon>Steinernematidae</taxon>
        <taxon>Steinernema</taxon>
    </lineage>
</organism>
<dbReference type="OrthoDB" id="10494396at2759"/>